<gene>
    <name evidence="2" type="ORF">CT0861_12286</name>
</gene>
<evidence type="ECO:0000313" key="3">
    <source>
        <dbReference type="Proteomes" id="UP000076552"/>
    </source>
</evidence>
<feature type="region of interest" description="Disordered" evidence="1">
    <location>
        <begin position="1"/>
        <end position="21"/>
    </location>
</feature>
<feature type="compositionally biased region" description="Pro residues" evidence="1">
    <location>
        <begin position="1"/>
        <end position="14"/>
    </location>
</feature>
<accession>A0A166TXG5</accession>
<name>A0A166TXG5_9PEZI</name>
<protein>
    <submittedName>
        <fullName evidence="2">Uncharacterized protein</fullName>
    </submittedName>
</protein>
<keyword evidence="3" id="KW-1185">Reference proteome</keyword>
<organism evidence="2 3">
    <name type="scientific">Colletotrichum tofieldiae</name>
    <dbReference type="NCBI Taxonomy" id="708197"/>
    <lineage>
        <taxon>Eukaryota</taxon>
        <taxon>Fungi</taxon>
        <taxon>Dikarya</taxon>
        <taxon>Ascomycota</taxon>
        <taxon>Pezizomycotina</taxon>
        <taxon>Sordariomycetes</taxon>
        <taxon>Hypocreomycetidae</taxon>
        <taxon>Glomerellales</taxon>
        <taxon>Glomerellaceae</taxon>
        <taxon>Colletotrichum</taxon>
        <taxon>Colletotrichum spaethianum species complex</taxon>
    </lineage>
</organism>
<dbReference type="EMBL" id="LFIV01000055">
    <property type="protein sequence ID" value="KZL72633.1"/>
    <property type="molecule type" value="Genomic_DNA"/>
</dbReference>
<proteinExistence type="predicted"/>
<dbReference type="AlphaFoldDB" id="A0A166TXG5"/>
<dbReference type="Proteomes" id="UP000076552">
    <property type="component" value="Unassembled WGS sequence"/>
</dbReference>
<reference evidence="2 3" key="1">
    <citation type="submission" date="2015-06" db="EMBL/GenBank/DDBJ databases">
        <title>Survival trade-offs in plant roots during colonization by closely related pathogenic and mutualistic fungi.</title>
        <authorList>
            <person name="Hacquard S."/>
            <person name="Kracher B."/>
            <person name="Hiruma K."/>
            <person name="Weinman A."/>
            <person name="Muench P."/>
            <person name="Garrido Oter R."/>
            <person name="Ver Loren van Themaat E."/>
            <person name="Dallerey J.-F."/>
            <person name="Damm U."/>
            <person name="Henrissat B."/>
            <person name="Lespinet O."/>
            <person name="Thon M."/>
            <person name="Kemen E."/>
            <person name="McHardy A.C."/>
            <person name="Schulze-Lefert P."/>
            <person name="O'Connell R.J."/>
        </authorList>
    </citation>
    <scope>NUCLEOTIDE SEQUENCE [LARGE SCALE GENOMIC DNA]</scope>
    <source>
        <strain evidence="2 3">0861</strain>
    </source>
</reference>
<evidence type="ECO:0000313" key="2">
    <source>
        <dbReference type="EMBL" id="KZL72633.1"/>
    </source>
</evidence>
<sequence length="179" mass="19469">METPKSPSPDPPGSPASADCRDHLAADCTAVSLKRLSGWKPAKPSKRARRLSLIAALREGSSEAGDATTRASPRIPFLANWHDSNAPGGNNDDTEDNNDIDNKGDSDSNNNEVIFLSAACVGQLTHAAEVSVDNLMVLSDDAAGWRKTCHIFDHDERHTTKDLEHCRQLPSIKRKPRLH</sequence>
<feature type="region of interest" description="Disordered" evidence="1">
    <location>
        <begin position="77"/>
        <end position="106"/>
    </location>
</feature>
<comment type="caution">
    <text evidence="2">The sequence shown here is derived from an EMBL/GenBank/DDBJ whole genome shotgun (WGS) entry which is preliminary data.</text>
</comment>
<evidence type="ECO:0000256" key="1">
    <source>
        <dbReference type="SAM" id="MobiDB-lite"/>
    </source>
</evidence>